<dbReference type="OrthoDB" id="3863715at2759"/>
<dbReference type="EMBL" id="CAJEWN010002102">
    <property type="protein sequence ID" value="CAD2201905.1"/>
    <property type="molecule type" value="Genomic_DNA"/>
</dbReference>
<sequence length="96" mass="11325">MDADYTFPAFRKRIIGLRCKNTDHSVAYCPNDRDNKECKFCRIRGHCVANCPVLIDFWRKEDVPSGRWPRDVVAWARFQRIAQPPRECYACKGQLF</sequence>
<accession>A0A6V7XRI1</accession>
<name>A0A6V7XRI1_MELEN</name>
<organism evidence="1 2">
    <name type="scientific">Meloidogyne enterolobii</name>
    <name type="common">Root-knot nematode worm</name>
    <name type="synonym">Meloidogyne mayaguensis</name>
    <dbReference type="NCBI Taxonomy" id="390850"/>
    <lineage>
        <taxon>Eukaryota</taxon>
        <taxon>Metazoa</taxon>
        <taxon>Ecdysozoa</taxon>
        <taxon>Nematoda</taxon>
        <taxon>Chromadorea</taxon>
        <taxon>Rhabditida</taxon>
        <taxon>Tylenchina</taxon>
        <taxon>Tylenchomorpha</taxon>
        <taxon>Tylenchoidea</taxon>
        <taxon>Meloidogynidae</taxon>
        <taxon>Meloidogyninae</taxon>
        <taxon>Meloidogyne</taxon>
    </lineage>
</organism>
<dbReference type="SUPFAM" id="SSF57756">
    <property type="entry name" value="Retrovirus zinc finger-like domains"/>
    <property type="match status" value="1"/>
</dbReference>
<dbReference type="GO" id="GO:0003676">
    <property type="term" value="F:nucleic acid binding"/>
    <property type="evidence" value="ECO:0007669"/>
    <property type="project" value="InterPro"/>
</dbReference>
<dbReference type="Gene3D" id="4.10.60.10">
    <property type="entry name" value="Zinc finger, CCHC-type"/>
    <property type="match status" value="1"/>
</dbReference>
<dbReference type="AlphaFoldDB" id="A0A6V7XRI1"/>
<protein>
    <submittedName>
        <fullName evidence="1">Uncharacterized protein</fullName>
    </submittedName>
</protein>
<dbReference type="Proteomes" id="UP000580250">
    <property type="component" value="Unassembled WGS sequence"/>
</dbReference>
<evidence type="ECO:0000313" key="1">
    <source>
        <dbReference type="EMBL" id="CAD2201905.1"/>
    </source>
</evidence>
<dbReference type="GO" id="GO:0008270">
    <property type="term" value="F:zinc ion binding"/>
    <property type="evidence" value="ECO:0007669"/>
    <property type="project" value="InterPro"/>
</dbReference>
<reference evidence="1 2" key="1">
    <citation type="submission" date="2020-08" db="EMBL/GenBank/DDBJ databases">
        <authorList>
            <person name="Koutsovoulos G."/>
            <person name="Danchin GJ E."/>
        </authorList>
    </citation>
    <scope>NUCLEOTIDE SEQUENCE [LARGE SCALE GENOMIC DNA]</scope>
</reference>
<proteinExistence type="predicted"/>
<dbReference type="InterPro" id="IPR036875">
    <property type="entry name" value="Znf_CCHC_sf"/>
</dbReference>
<comment type="caution">
    <text evidence="1">The sequence shown here is derived from an EMBL/GenBank/DDBJ whole genome shotgun (WGS) entry which is preliminary data.</text>
</comment>
<evidence type="ECO:0000313" key="2">
    <source>
        <dbReference type="Proteomes" id="UP000580250"/>
    </source>
</evidence>
<gene>
    <name evidence="1" type="ORF">MENT_LOCUS55506</name>
</gene>